<reference evidence="17 18" key="1">
    <citation type="submission" date="2016-10" db="EMBL/GenBank/DDBJ databases">
        <authorList>
            <person name="de Groot N.N."/>
        </authorList>
    </citation>
    <scope>NUCLEOTIDE SEQUENCE [LARGE SCALE GENOMIC DNA]</scope>
    <source>
        <strain evidence="17 18">OK461</strain>
    </source>
</reference>
<keyword evidence="6 11" id="KW-0479">Metal-binding</keyword>
<dbReference type="InterPro" id="IPR047214">
    <property type="entry name" value="TPP_PDC_IPDC"/>
</dbReference>
<evidence type="ECO:0000256" key="6">
    <source>
        <dbReference type="ARBA" id="ARBA00022723"/>
    </source>
</evidence>
<evidence type="ECO:0000313" key="18">
    <source>
        <dbReference type="Proteomes" id="UP000181942"/>
    </source>
</evidence>
<dbReference type="GO" id="GO:0030976">
    <property type="term" value="F:thiamine pyrophosphate binding"/>
    <property type="evidence" value="ECO:0007669"/>
    <property type="project" value="InterPro"/>
</dbReference>
<dbReference type="AlphaFoldDB" id="A0A1I2FBT1"/>
<dbReference type="GO" id="GO:0004737">
    <property type="term" value="F:pyruvate decarboxylase activity"/>
    <property type="evidence" value="ECO:0007669"/>
    <property type="project" value="TreeGrafter"/>
</dbReference>
<keyword evidence="10" id="KW-0456">Lyase</keyword>
<evidence type="ECO:0000256" key="7">
    <source>
        <dbReference type="ARBA" id="ARBA00022793"/>
    </source>
</evidence>
<dbReference type="OrthoDB" id="4959782at2"/>
<dbReference type="Pfam" id="PF00205">
    <property type="entry name" value="TPP_enzyme_M"/>
    <property type="match status" value="1"/>
</dbReference>
<dbReference type="InterPro" id="IPR012001">
    <property type="entry name" value="Thiamin_PyroP_enz_TPP-bd_dom"/>
</dbReference>
<dbReference type="InterPro" id="IPR011766">
    <property type="entry name" value="TPP_enzyme_TPP-bd"/>
</dbReference>
<keyword evidence="9 12" id="KW-0786">Thiamine pyrophosphate</keyword>
<evidence type="ECO:0000259" key="16">
    <source>
        <dbReference type="Pfam" id="PF02776"/>
    </source>
</evidence>
<protein>
    <recommendedName>
        <fullName evidence="5">Alpha-keto-acid decarboxylase</fullName>
    </recommendedName>
</protein>
<dbReference type="GO" id="GO:0005829">
    <property type="term" value="C:cytosol"/>
    <property type="evidence" value="ECO:0007669"/>
    <property type="project" value="TreeGrafter"/>
</dbReference>
<proteinExistence type="inferred from homology"/>
<feature type="region of interest" description="Disordered" evidence="13">
    <location>
        <begin position="339"/>
        <end position="361"/>
    </location>
</feature>
<evidence type="ECO:0000256" key="5">
    <source>
        <dbReference type="ARBA" id="ARBA00020054"/>
    </source>
</evidence>
<evidence type="ECO:0000256" key="1">
    <source>
        <dbReference type="ARBA" id="ARBA00001920"/>
    </source>
</evidence>
<dbReference type="InterPro" id="IPR000399">
    <property type="entry name" value="TPP-bd_CS"/>
</dbReference>
<feature type="binding site" evidence="11">
    <location>
        <position position="471"/>
    </location>
    <ligand>
        <name>Mg(2+)</name>
        <dbReference type="ChEBI" id="CHEBI:18420"/>
    </ligand>
</feature>
<evidence type="ECO:0000259" key="14">
    <source>
        <dbReference type="Pfam" id="PF00205"/>
    </source>
</evidence>
<dbReference type="GO" id="GO:0000949">
    <property type="term" value="P:aromatic amino acid family catabolic process to alcohol via Ehrlich pathway"/>
    <property type="evidence" value="ECO:0007669"/>
    <property type="project" value="TreeGrafter"/>
</dbReference>
<gene>
    <name evidence="17" type="ORF">SAMN02787118_103353</name>
</gene>
<comment type="cofactor">
    <cofactor evidence="1">
        <name>a metal cation</name>
        <dbReference type="ChEBI" id="CHEBI:25213"/>
    </cofactor>
</comment>
<accession>A0A1I2FBT1</accession>
<evidence type="ECO:0000256" key="9">
    <source>
        <dbReference type="ARBA" id="ARBA00023052"/>
    </source>
</evidence>
<feature type="domain" description="Thiamine pyrophosphate enzyme central" evidence="14">
    <location>
        <begin position="205"/>
        <end position="299"/>
    </location>
</feature>
<dbReference type="CDD" id="cd07038">
    <property type="entry name" value="TPP_PYR_PDC_IPDC_like"/>
    <property type="match status" value="1"/>
</dbReference>
<dbReference type="Pfam" id="PF02776">
    <property type="entry name" value="TPP_enzyme_N"/>
    <property type="match status" value="1"/>
</dbReference>
<evidence type="ECO:0000313" key="17">
    <source>
        <dbReference type="EMBL" id="SFF02000.1"/>
    </source>
</evidence>
<feature type="binding site" evidence="11">
    <location>
        <position position="442"/>
    </location>
    <ligand>
        <name>Mg(2+)</name>
        <dbReference type="ChEBI" id="CHEBI:18420"/>
    </ligand>
</feature>
<dbReference type="Gene3D" id="3.40.50.1220">
    <property type="entry name" value="TPP-binding domain"/>
    <property type="match status" value="1"/>
</dbReference>
<feature type="binding site" evidence="11">
    <location>
        <position position="469"/>
    </location>
    <ligand>
        <name>Mg(2+)</name>
        <dbReference type="ChEBI" id="CHEBI:18420"/>
    </ligand>
</feature>
<evidence type="ECO:0000256" key="11">
    <source>
        <dbReference type="PIRSR" id="PIRSR036565-2"/>
    </source>
</evidence>
<keyword evidence="8 11" id="KW-0460">Magnesium</keyword>
<comment type="cofactor">
    <cofactor evidence="11">
        <name>Mg(2+)</name>
        <dbReference type="ChEBI" id="CHEBI:18420"/>
    </cofactor>
    <text evidence="11">Binds 1 Mg(2+) per subunit.</text>
</comment>
<dbReference type="Gene3D" id="3.40.50.970">
    <property type="match status" value="2"/>
</dbReference>
<dbReference type="InterPro" id="IPR012110">
    <property type="entry name" value="PDC/IPDC-like"/>
</dbReference>
<keyword evidence="17" id="KW-0670">Pyruvate</keyword>
<evidence type="ECO:0000256" key="3">
    <source>
        <dbReference type="ARBA" id="ARBA00002938"/>
    </source>
</evidence>
<dbReference type="SUPFAM" id="SSF52518">
    <property type="entry name" value="Thiamin diphosphate-binding fold (THDP-binding)"/>
    <property type="match status" value="2"/>
</dbReference>
<comment type="cofactor">
    <cofactor evidence="2">
        <name>thiamine diphosphate</name>
        <dbReference type="ChEBI" id="CHEBI:58937"/>
    </cofactor>
</comment>
<dbReference type="PROSITE" id="PS00187">
    <property type="entry name" value="TPP_ENZYMES"/>
    <property type="match status" value="1"/>
</dbReference>
<evidence type="ECO:0000256" key="12">
    <source>
        <dbReference type="RuleBase" id="RU362132"/>
    </source>
</evidence>
<dbReference type="InterPro" id="IPR012000">
    <property type="entry name" value="Thiamin_PyroP_enz_cen_dom"/>
</dbReference>
<dbReference type="Proteomes" id="UP000181942">
    <property type="component" value="Unassembled WGS sequence"/>
</dbReference>
<dbReference type="PANTHER" id="PTHR43452:SF30">
    <property type="entry name" value="PYRUVATE DECARBOXYLASE ISOZYME 1-RELATED"/>
    <property type="match status" value="1"/>
</dbReference>
<feature type="domain" description="Thiamine pyrophosphate enzyme TPP-binding" evidence="15">
    <location>
        <begin position="405"/>
        <end position="531"/>
    </location>
</feature>
<dbReference type="PIRSF" id="PIRSF036565">
    <property type="entry name" value="Pyruvt_ip_decrb"/>
    <property type="match status" value="1"/>
</dbReference>
<feature type="domain" description="Thiamine pyrophosphate enzyme N-terminal TPP-binding" evidence="16">
    <location>
        <begin position="10"/>
        <end position="118"/>
    </location>
</feature>
<comment type="similarity">
    <text evidence="4 12">Belongs to the TPP enzyme family.</text>
</comment>
<dbReference type="GO" id="GO:0000287">
    <property type="term" value="F:magnesium ion binding"/>
    <property type="evidence" value="ECO:0007669"/>
    <property type="project" value="InterPro"/>
</dbReference>
<dbReference type="FunFam" id="3.40.50.970:FF:000024">
    <property type="entry name" value="Pyruvate decarboxylase isozyme"/>
    <property type="match status" value="1"/>
</dbReference>
<name>A0A1I2FBT1_9ACTN</name>
<evidence type="ECO:0000256" key="2">
    <source>
        <dbReference type="ARBA" id="ARBA00001964"/>
    </source>
</evidence>
<evidence type="ECO:0000256" key="8">
    <source>
        <dbReference type="ARBA" id="ARBA00022842"/>
    </source>
</evidence>
<keyword evidence="7" id="KW-0210">Decarboxylase</keyword>
<evidence type="ECO:0000256" key="13">
    <source>
        <dbReference type="SAM" id="MobiDB-lite"/>
    </source>
</evidence>
<evidence type="ECO:0000256" key="4">
    <source>
        <dbReference type="ARBA" id="ARBA00007812"/>
    </source>
</evidence>
<sequence length="569" mass="61487">MTITTARSTMTIGDFLLRRLREAGISHLFGVAGDYNLEFLQQMEELGEFTWVGNCNELNAAYAADGYARLNGISGLVVTHGVGSWSAINGVAGAYSEHVPVVCVSGSIPLKALDRKLLMHHTSGDTEYDDVMRGYAQVTAAQTRLTPQNAVTEIDRLILTAWRRKLPVYMELPSDIAYLDVEVPPEPLELAMPPSDPERLNACADAIVARLTNAHSPAVLVDIDADRFDVTGELMALAGRMQLPIAAVNTVKGLIDETSPYFLDLYAGAGSKPEVRETVENSDCLLAIGVRRVDTTSGGFSGGLPAGRIDARGDAVDIGPDNYQAVYLKELLRRVADKAPVRSSGHSRQRQAETPQEPSAAVMSGPLTQAAYWSMVQGFIREGDVLIAEDGTSEAGCWGLQLPSKCSIVTQAVWGSIGYSVGSVLGTLLAAPERRHLLFVGDGSFQLTAQEVSTMLRHDLKPIIFLINNGGYTVERTICGKQGQFNDVANWAYAELPKVLHPGTTARTFVVRTPAELKEALAAPHDNMIFIEAVMDKYDAPQLVIDSGHGMAELDYGPRGPQHRPGVQL</sequence>
<dbReference type="InterPro" id="IPR029061">
    <property type="entry name" value="THDP-binding"/>
</dbReference>
<dbReference type="InterPro" id="IPR047213">
    <property type="entry name" value="TPP_PYR_PDC_IPDC-like"/>
</dbReference>
<dbReference type="EMBL" id="FONR01000003">
    <property type="protein sequence ID" value="SFF02000.1"/>
    <property type="molecule type" value="Genomic_DNA"/>
</dbReference>
<evidence type="ECO:0000256" key="10">
    <source>
        <dbReference type="ARBA" id="ARBA00023239"/>
    </source>
</evidence>
<dbReference type="RefSeq" id="WP_079173974.1">
    <property type="nucleotide sequence ID" value="NZ_FONR01000003.1"/>
</dbReference>
<evidence type="ECO:0000259" key="15">
    <source>
        <dbReference type="Pfam" id="PF02775"/>
    </source>
</evidence>
<dbReference type="SUPFAM" id="SSF52467">
    <property type="entry name" value="DHS-like NAD/FAD-binding domain"/>
    <property type="match status" value="1"/>
</dbReference>
<organism evidence="17 18">
    <name type="scientific">Streptomyces mirabilis</name>
    <dbReference type="NCBI Taxonomy" id="68239"/>
    <lineage>
        <taxon>Bacteria</taxon>
        <taxon>Bacillati</taxon>
        <taxon>Actinomycetota</taxon>
        <taxon>Actinomycetes</taxon>
        <taxon>Kitasatosporales</taxon>
        <taxon>Streptomycetaceae</taxon>
        <taxon>Streptomyces</taxon>
    </lineage>
</organism>
<dbReference type="PANTHER" id="PTHR43452">
    <property type="entry name" value="PYRUVATE DECARBOXYLASE"/>
    <property type="match status" value="1"/>
</dbReference>
<comment type="function">
    <text evidence="3">Decarboxylates branched-chain and aromatic alpha-keto acids to aldehydes.</text>
</comment>
<dbReference type="InterPro" id="IPR029035">
    <property type="entry name" value="DHS-like_NAD/FAD-binding_dom"/>
</dbReference>
<dbReference type="Pfam" id="PF02775">
    <property type="entry name" value="TPP_enzyme_C"/>
    <property type="match status" value="1"/>
</dbReference>
<dbReference type="CDD" id="cd02005">
    <property type="entry name" value="TPP_PDC_IPDC"/>
    <property type="match status" value="1"/>
</dbReference>